<name>A0ABU4J7N9_9BACI</name>
<dbReference type="EMBL" id="JAWUZT010000037">
    <property type="protein sequence ID" value="MDW8517021.1"/>
    <property type="molecule type" value="Genomic_DNA"/>
</dbReference>
<feature type="domain" description="Knr4/Smi1-like" evidence="1">
    <location>
        <begin position="47"/>
        <end position="166"/>
    </location>
</feature>
<sequence>MDILEYILKFVNEDKKFGYKEMKNGTVLIGCVPEISNEFWMHQIYHPLTKEEIEKLEKETALSFPPSYKKLLTKCNGLFLLEGQMYIYGKAYLQKGMTREEQIYQPYDLREENDDPPFAIPSNLFYFGGTPKTIFVLDEKGHVLELNRRSKRQMNKWNSFEDWIFKVLPI</sequence>
<dbReference type="InterPro" id="IPR037883">
    <property type="entry name" value="Knr4/Smi1-like_sf"/>
</dbReference>
<accession>A0ABU4J7N9</accession>
<dbReference type="SMART" id="SM00860">
    <property type="entry name" value="SMI1_KNR4"/>
    <property type="match status" value="1"/>
</dbReference>
<dbReference type="RefSeq" id="WP_138116292.1">
    <property type="nucleotide sequence ID" value="NZ_CP040366.1"/>
</dbReference>
<evidence type="ECO:0000313" key="3">
    <source>
        <dbReference type="Proteomes" id="UP001284771"/>
    </source>
</evidence>
<dbReference type="Gene3D" id="3.40.1580.10">
    <property type="entry name" value="SMI1/KNR4-like"/>
    <property type="match status" value="1"/>
</dbReference>
<reference evidence="3" key="1">
    <citation type="submission" date="2023-07" db="EMBL/GenBank/DDBJ databases">
        <title>Draft genomic sequences of Priestia flexa CCM isolated from the soil of an abandoned mine contaminated by free cyanide in the high Andean zone of Tacna, Peru.</title>
        <authorList>
            <person name="Caceda Quiroz C.J."/>
            <person name="Maraza Chooque G.J."/>
            <person name="Fora Quispe G.L."/>
            <person name="Carpio Mamani M."/>
        </authorList>
    </citation>
    <scope>NUCLEOTIDE SEQUENCE [LARGE SCALE GENOMIC DNA]</scope>
    <source>
        <strain evidence="3">CCM</strain>
    </source>
</reference>
<protein>
    <submittedName>
        <fullName evidence="2">SMI1/KNR4 family protein</fullName>
    </submittedName>
</protein>
<evidence type="ECO:0000259" key="1">
    <source>
        <dbReference type="SMART" id="SM00860"/>
    </source>
</evidence>
<evidence type="ECO:0000313" key="2">
    <source>
        <dbReference type="EMBL" id="MDW8517021.1"/>
    </source>
</evidence>
<dbReference type="InterPro" id="IPR018958">
    <property type="entry name" value="Knr4/Smi1-like_dom"/>
</dbReference>
<gene>
    <name evidence="2" type="ORF">RIB56_12850</name>
</gene>
<dbReference type="Proteomes" id="UP001284771">
    <property type="component" value="Unassembled WGS sequence"/>
</dbReference>
<proteinExistence type="predicted"/>
<dbReference type="SUPFAM" id="SSF160631">
    <property type="entry name" value="SMI1/KNR4-like"/>
    <property type="match status" value="1"/>
</dbReference>
<comment type="caution">
    <text evidence="2">The sequence shown here is derived from an EMBL/GenBank/DDBJ whole genome shotgun (WGS) entry which is preliminary data.</text>
</comment>
<keyword evidence="3" id="KW-1185">Reference proteome</keyword>
<dbReference type="Pfam" id="PF09346">
    <property type="entry name" value="SMI1_KNR4"/>
    <property type="match status" value="1"/>
</dbReference>
<organism evidence="2 3">
    <name type="scientific">Priestia flexa</name>
    <dbReference type="NCBI Taxonomy" id="86664"/>
    <lineage>
        <taxon>Bacteria</taxon>
        <taxon>Bacillati</taxon>
        <taxon>Bacillota</taxon>
        <taxon>Bacilli</taxon>
        <taxon>Bacillales</taxon>
        <taxon>Bacillaceae</taxon>
        <taxon>Priestia</taxon>
    </lineage>
</organism>